<dbReference type="Pfam" id="PF03713">
    <property type="entry name" value="DUF305"/>
    <property type="match status" value="1"/>
</dbReference>
<dbReference type="Proteomes" id="UP000744980">
    <property type="component" value="Unassembled WGS sequence"/>
</dbReference>
<feature type="signal peptide" evidence="1">
    <location>
        <begin position="1"/>
        <end position="22"/>
    </location>
</feature>
<proteinExistence type="predicted"/>
<keyword evidence="1" id="KW-0732">Signal</keyword>
<name>A0AAW4FIV2_9HYPH</name>
<dbReference type="EMBL" id="WXFA01000004">
    <property type="protein sequence ID" value="MBM3090954.1"/>
    <property type="molecule type" value="Genomic_DNA"/>
</dbReference>
<dbReference type="InterPro" id="IPR005183">
    <property type="entry name" value="DUF305_CopM-like"/>
</dbReference>
<feature type="domain" description="DUF305" evidence="2">
    <location>
        <begin position="34"/>
        <end position="122"/>
    </location>
</feature>
<evidence type="ECO:0000313" key="3">
    <source>
        <dbReference type="EMBL" id="MBM3090954.1"/>
    </source>
</evidence>
<comment type="caution">
    <text evidence="3">The sequence shown here is derived from an EMBL/GenBank/DDBJ whole genome shotgun (WGS) entry which is preliminary data.</text>
</comment>
<organism evidence="3 4">
    <name type="scientific">Ensifer canadensis</name>
    <dbReference type="NCBI Taxonomy" id="555315"/>
    <lineage>
        <taxon>Bacteria</taxon>
        <taxon>Pseudomonadati</taxon>
        <taxon>Pseudomonadota</taxon>
        <taxon>Alphaproteobacteria</taxon>
        <taxon>Hyphomicrobiales</taxon>
        <taxon>Rhizobiaceae</taxon>
        <taxon>Sinorhizobium/Ensifer group</taxon>
        <taxon>Ensifer</taxon>
    </lineage>
</organism>
<dbReference type="PANTHER" id="PTHR36933:SF1">
    <property type="entry name" value="SLL0788 PROTEIN"/>
    <property type="match status" value="1"/>
</dbReference>
<reference evidence="3 4" key="1">
    <citation type="submission" date="2020-01" db="EMBL/GenBank/DDBJ databases">
        <title>Draft genome assembly of Ensifer adhaerens T173.</title>
        <authorList>
            <person name="Craig J.E."/>
            <person name="Stinchcombe J.R."/>
        </authorList>
    </citation>
    <scope>NUCLEOTIDE SEQUENCE [LARGE SCALE GENOMIC DNA]</scope>
    <source>
        <strain evidence="3 4">T173</strain>
    </source>
</reference>
<evidence type="ECO:0000313" key="4">
    <source>
        <dbReference type="Proteomes" id="UP000744980"/>
    </source>
</evidence>
<sequence>MSLKTIIAASVLIASLYAPAMAQDHGSSMHHGSAEAAAPAGDTSASSKAFAEVNARMHKGMDIAFTGNADVDFVRGMIAHHQGAIGMARVELEYGKDEQLRKLAEDIIKAQEGEIQMMKDWLAKNGG</sequence>
<protein>
    <submittedName>
        <fullName evidence="3">DUF305 domain-containing protein</fullName>
    </submittedName>
</protein>
<evidence type="ECO:0000256" key="1">
    <source>
        <dbReference type="SAM" id="SignalP"/>
    </source>
</evidence>
<feature type="chain" id="PRO_5043509556" evidence="1">
    <location>
        <begin position="23"/>
        <end position="127"/>
    </location>
</feature>
<dbReference type="InterPro" id="IPR012347">
    <property type="entry name" value="Ferritin-like"/>
</dbReference>
<dbReference type="Gene3D" id="1.20.1260.10">
    <property type="match status" value="1"/>
</dbReference>
<dbReference type="PANTHER" id="PTHR36933">
    <property type="entry name" value="SLL0788 PROTEIN"/>
    <property type="match status" value="1"/>
</dbReference>
<dbReference type="AlphaFoldDB" id="A0AAW4FIV2"/>
<evidence type="ECO:0000259" key="2">
    <source>
        <dbReference type="Pfam" id="PF03713"/>
    </source>
</evidence>
<gene>
    <name evidence="3" type="ORF">GFB56_09015</name>
</gene>
<accession>A0AAW4FIV2</accession>
<keyword evidence="4" id="KW-1185">Reference proteome</keyword>
<dbReference type="RefSeq" id="WP_025426049.1">
    <property type="nucleotide sequence ID" value="NZ_CP083370.1"/>
</dbReference>